<dbReference type="AlphaFoldDB" id="A0A2P1PWF9"/>
<name>A0A2P1PWF9_9GAMM</name>
<dbReference type="RefSeq" id="WP_106893111.1">
    <property type="nucleotide sequence ID" value="NZ_CP027860.1"/>
</dbReference>
<reference evidence="1 2" key="1">
    <citation type="submission" date="2018-03" db="EMBL/GenBank/DDBJ databases">
        <title>Ahniella affigens gen. nov., sp. nov., a gammaproteobacterium isolated from sandy soil near a stream.</title>
        <authorList>
            <person name="Ko Y."/>
            <person name="Kim J.-H."/>
        </authorList>
    </citation>
    <scope>NUCLEOTIDE SEQUENCE [LARGE SCALE GENOMIC DNA]</scope>
    <source>
        <strain evidence="1 2">D13</strain>
    </source>
</reference>
<dbReference type="KEGG" id="xba:C7S18_19360"/>
<accession>A0A2P1PWF9</accession>
<gene>
    <name evidence="1" type="ORF">C7S18_19360</name>
</gene>
<dbReference type="Proteomes" id="UP000241074">
    <property type="component" value="Chromosome"/>
</dbReference>
<organism evidence="1 2">
    <name type="scientific">Ahniella affigens</name>
    <dbReference type="NCBI Taxonomy" id="2021234"/>
    <lineage>
        <taxon>Bacteria</taxon>
        <taxon>Pseudomonadati</taxon>
        <taxon>Pseudomonadota</taxon>
        <taxon>Gammaproteobacteria</taxon>
        <taxon>Lysobacterales</taxon>
        <taxon>Rhodanobacteraceae</taxon>
        <taxon>Ahniella</taxon>
    </lineage>
</organism>
<dbReference type="InterPro" id="IPR002696">
    <property type="entry name" value="Membr_insert_effic_factor_YidD"/>
</dbReference>
<dbReference type="EMBL" id="CP027860">
    <property type="protein sequence ID" value="AVP99191.1"/>
    <property type="molecule type" value="Genomic_DNA"/>
</dbReference>
<protein>
    <recommendedName>
        <fullName evidence="3">Membrane protein insertion efficiency factor YidD</fullName>
    </recommendedName>
</protein>
<dbReference type="NCBIfam" id="TIGR00278">
    <property type="entry name" value="membrane protein insertion efficiency factor YidD"/>
    <property type="match status" value="1"/>
</dbReference>
<proteinExistence type="predicted"/>
<reference evidence="1 2" key="2">
    <citation type="submission" date="2018-03" db="EMBL/GenBank/DDBJ databases">
        <authorList>
            <person name="Keele B.F."/>
        </authorList>
    </citation>
    <scope>NUCLEOTIDE SEQUENCE [LARGE SCALE GENOMIC DNA]</scope>
    <source>
        <strain evidence="1 2">D13</strain>
    </source>
</reference>
<dbReference type="Pfam" id="PF01809">
    <property type="entry name" value="YidD"/>
    <property type="match status" value="1"/>
</dbReference>
<sequence length="139" mass="15477">MRALALLSIRLYQRYLSPLKGFRCAYCTATGRPTCSNYGYRAIKRHGILVGIALLKRRLARCGDAAERLTAATRRPPLLQRGDCDPGCAGGCDAVPDFDCDLPARTANCHRLNQCESFLGCSPGCDWPSRSERKRRNRQ</sequence>
<dbReference type="OrthoDB" id="6629784at2"/>
<evidence type="ECO:0000313" key="1">
    <source>
        <dbReference type="EMBL" id="AVP99191.1"/>
    </source>
</evidence>
<dbReference type="PANTHER" id="PTHR33383:SF1">
    <property type="entry name" value="MEMBRANE PROTEIN INSERTION EFFICIENCY FACTOR-RELATED"/>
    <property type="match status" value="1"/>
</dbReference>
<dbReference type="SMART" id="SM01234">
    <property type="entry name" value="Haemolytic"/>
    <property type="match status" value="1"/>
</dbReference>
<keyword evidence="2" id="KW-1185">Reference proteome</keyword>
<evidence type="ECO:0000313" key="2">
    <source>
        <dbReference type="Proteomes" id="UP000241074"/>
    </source>
</evidence>
<evidence type="ECO:0008006" key="3">
    <source>
        <dbReference type="Google" id="ProtNLM"/>
    </source>
</evidence>
<dbReference type="PANTHER" id="PTHR33383">
    <property type="entry name" value="MEMBRANE PROTEIN INSERTION EFFICIENCY FACTOR-RELATED"/>
    <property type="match status" value="1"/>
</dbReference>